<protein>
    <submittedName>
        <fullName evidence="3">Isochorismatase</fullName>
        <ecNumber evidence="3">3.3.2.1</ecNumber>
    </submittedName>
</protein>
<dbReference type="SUPFAM" id="SSF52499">
    <property type="entry name" value="Isochorismatase-like hydrolases"/>
    <property type="match status" value="1"/>
</dbReference>
<evidence type="ECO:0000259" key="2">
    <source>
        <dbReference type="Pfam" id="PF00857"/>
    </source>
</evidence>
<evidence type="ECO:0000256" key="1">
    <source>
        <dbReference type="ARBA" id="ARBA00022801"/>
    </source>
</evidence>
<accession>A0A245ZG02</accession>
<dbReference type="Proteomes" id="UP000197783">
    <property type="component" value="Unassembled WGS sequence"/>
</dbReference>
<organism evidence="3 4">
    <name type="scientific">Sphingomonas mucosissima</name>
    <dbReference type="NCBI Taxonomy" id="370959"/>
    <lineage>
        <taxon>Bacteria</taxon>
        <taxon>Pseudomonadati</taxon>
        <taxon>Pseudomonadota</taxon>
        <taxon>Alphaproteobacteria</taxon>
        <taxon>Sphingomonadales</taxon>
        <taxon>Sphingomonadaceae</taxon>
        <taxon>Sphingomonas</taxon>
    </lineage>
</organism>
<evidence type="ECO:0000313" key="3">
    <source>
        <dbReference type="EMBL" id="OWK28668.1"/>
    </source>
</evidence>
<dbReference type="RefSeq" id="WP_088334630.1">
    <property type="nucleotide sequence ID" value="NZ_NBBJ01000005.1"/>
</dbReference>
<keyword evidence="1 3" id="KW-0378">Hydrolase</keyword>
<name>A0A245ZG02_9SPHN</name>
<dbReference type="PANTHER" id="PTHR43540:SF6">
    <property type="entry name" value="ISOCHORISMATASE-LIKE DOMAIN-CONTAINING PROTEIN"/>
    <property type="match status" value="1"/>
</dbReference>
<dbReference type="InterPro" id="IPR050272">
    <property type="entry name" value="Isochorismatase-like_hydrls"/>
</dbReference>
<feature type="domain" description="Isochorismatase-like" evidence="2">
    <location>
        <begin position="6"/>
        <end position="166"/>
    </location>
</feature>
<dbReference type="CDD" id="cd00431">
    <property type="entry name" value="cysteine_hydrolases"/>
    <property type="match status" value="1"/>
</dbReference>
<dbReference type="InterPro" id="IPR000868">
    <property type="entry name" value="Isochorismatase-like_dom"/>
</dbReference>
<dbReference type="Pfam" id="PF00857">
    <property type="entry name" value="Isochorismatase"/>
    <property type="match status" value="1"/>
</dbReference>
<reference evidence="3 4" key="1">
    <citation type="submission" date="2017-03" db="EMBL/GenBank/DDBJ databases">
        <title>Genome sequence of Sphingomonas mucosissima DSM 17494.</title>
        <authorList>
            <person name="Poehlein A."/>
            <person name="Wuebbeler J.H."/>
            <person name="Steinbuechel A."/>
            <person name="Daniel R."/>
        </authorList>
    </citation>
    <scope>NUCLEOTIDE SEQUENCE [LARGE SCALE GENOMIC DNA]</scope>
    <source>
        <strain evidence="3 4">DSM 17494</strain>
    </source>
</reference>
<dbReference type="PANTHER" id="PTHR43540">
    <property type="entry name" value="PEROXYUREIDOACRYLATE/UREIDOACRYLATE AMIDOHYDROLASE-RELATED"/>
    <property type="match status" value="1"/>
</dbReference>
<sequence>MNGKAAILVIDLLNTFDFTGGDTLKDQVSAMVDPLRSLRQHAKSADVPVIFVNDNYGRWHDEPSELVAFASEGKGGPLIAQLKPEEDDYFVIKPESSGFYATTLPALLPRLGVTRLVLVGVAADICVLFTAADAHMREYDLWVPRDLVASQHEERAGWALEMMENGMSAKTRPTSELSLADWLASAPKVRQGRAD</sequence>
<proteinExistence type="predicted"/>
<dbReference type="Gene3D" id="3.40.50.850">
    <property type="entry name" value="Isochorismatase-like"/>
    <property type="match status" value="1"/>
</dbReference>
<dbReference type="AlphaFoldDB" id="A0A245ZG02"/>
<dbReference type="OrthoDB" id="8477867at2"/>
<dbReference type="EMBL" id="NBBJ01000005">
    <property type="protein sequence ID" value="OWK28668.1"/>
    <property type="molecule type" value="Genomic_DNA"/>
</dbReference>
<dbReference type="EC" id="3.3.2.1" evidence="3"/>
<gene>
    <name evidence="3" type="primary">dhbB</name>
    <name evidence="3" type="ORF">SPMU_29310</name>
</gene>
<keyword evidence="4" id="KW-1185">Reference proteome</keyword>
<evidence type="ECO:0000313" key="4">
    <source>
        <dbReference type="Proteomes" id="UP000197783"/>
    </source>
</evidence>
<comment type="caution">
    <text evidence="3">The sequence shown here is derived from an EMBL/GenBank/DDBJ whole genome shotgun (WGS) entry which is preliminary data.</text>
</comment>
<dbReference type="GO" id="GO:0008908">
    <property type="term" value="F:isochorismatase activity"/>
    <property type="evidence" value="ECO:0007669"/>
    <property type="project" value="UniProtKB-EC"/>
</dbReference>
<dbReference type="InterPro" id="IPR036380">
    <property type="entry name" value="Isochorismatase-like_sf"/>
</dbReference>